<gene>
    <name evidence="1" type="ORF">HT99x_02917</name>
</gene>
<protein>
    <submittedName>
        <fullName evidence="1">Uncharacterized protein</fullName>
    </submittedName>
</protein>
<proteinExistence type="predicted"/>
<reference evidence="1" key="1">
    <citation type="submission" date="2015-09" db="EMBL/GenBank/DDBJ databases">
        <title>Draft Genome Sequences of Two Novel Amoeba-resistant Intranuclear Bacteria, Candidatus Berkiella cookevillensis and Candidatus Berkiella aquae.</title>
        <authorList>
            <person name="Mehari Y.T."/>
            <person name="Arivett B.A."/>
            <person name="Farone A.L."/>
            <person name="Gunderson J.H."/>
            <person name="Farone M.B."/>
        </authorList>
    </citation>
    <scope>NUCLEOTIDE SEQUENCE [LARGE SCALE GENOMIC DNA]</scope>
    <source>
        <strain evidence="1">HT99</strain>
    </source>
</reference>
<accession>A0A0Q9YEF9</accession>
<comment type="caution">
    <text evidence="1">The sequence shown here is derived from an EMBL/GenBank/DDBJ whole genome shotgun (WGS) entry which is preliminary data.</text>
</comment>
<sequence>MAAPPKAGPFSAIPCFNSSLDCSLSFGDFFSSNASFASPAIFEPSFTIAPYCAVLPPFPSEGDEGDTALLSSAALVTLDLTLSVGDSDAADKSFFSSDEPSAAGLTLSVGDEAAAETSFFSSDGPVTAGFILSVGDDDAAETSFFSSVVPDTAGFTLLVVDGVDASFCSCPFGFAAIEVSNPCPCCKLPTPSTAPPIC</sequence>
<dbReference type="AlphaFoldDB" id="A0A0Q9YEF9"/>
<dbReference type="EMBL" id="LKAJ01000018">
    <property type="protein sequence ID" value="KRG18927.1"/>
    <property type="molecule type" value="Genomic_DNA"/>
</dbReference>
<organism evidence="1">
    <name type="scientific">Candidatus Berkiella aquae</name>
    <dbReference type="NCBI Taxonomy" id="295108"/>
    <lineage>
        <taxon>Bacteria</taxon>
        <taxon>Pseudomonadati</taxon>
        <taxon>Pseudomonadota</taxon>
        <taxon>Gammaproteobacteria</taxon>
        <taxon>Candidatus Berkiellales</taxon>
        <taxon>Candidatus Berkiellaceae</taxon>
        <taxon>Candidatus Berkiella</taxon>
    </lineage>
</organism>
<evidence type="ECO:0000313" key="1">
    <source>
        <dbReference type="EMBL" id="KRG18927.1"/>
    </source>
</evidence>
<name>A0A0Q9YEF9_9GAMM</name>